<dbReference type="EMBL" id="JABWGV010000001">
    <property type="protein sequence ID" value="NVD43532.1"/>
    <property type="molecule type" value="Genomic_DNA"/>
</dbReference>
<dbReference type="SUPFAM" id="SSF52540">
    <property type="entry name" value="P-loop containing nucleoside triphosphate hydrolases"/>
    <property type="match status" value="1"/>
</dbReference>
<reference evidence="3 4" key="1">
    <citation type="submission" date="2020-06" db="EMBL/GenBank/DDBJ databases">
        <title>Altererythrobacter sp. HHU K3-1.</title>
        <authorList>
            <person name="Zhang D."/>
            <person name="Xue H."/>
        </authorList>
    </citation>
    <scope>NUCLEOTIDE SEQUENCE [LARGE SCALE GENOMIC DNA]</scope>
    <source>
        <strain evidence="3 4">HHU K3-1</strain>
    </source>
</reference>
<dbReference type="PANTHER" id="PTHR43384">
    <property type="entry name" value="SEPTUM SITE-DETERMINING PROTEIN MIND HOMOLOG, CHLOROPLASTIC-RELATED"/>
    <property type="match status" value="1"/>
</dbReference>
<dbReference type="PANTHER" id="PTHR43384:SF13">
    <property type="entry name" value="SLR0110 PROTEIN"/>
    <property type="match status" value="1"/>
</dbReference>
<evidence type="ECO:0000313" key="3">
    <source>
        <dbReference type="EMBL" id="NVD43532.1"/>
    </source>
</evidence>
<evidence type="ECO:0000313" key="4">
    <source>
        <dbReference type="Proteomes" id="UP000561438"/>
    </source>
</evidence>
<dbReference type="Proteomes" id="UP000561438">
    <property type="component" value="Unassembled WGS sequence"/>
</dbReference>
<dbReference type="RefSeq" id="WP_176265859.1">
    <property type="nucleotide sequence ID" value="NZ_JABWGV010000001.1"/>
</dbReference>
<comment type="caution">
    <text evidence="3">The sequence shown here is derived from an EMBL/GenBank/DDBJ whole genome shotgun (WGS) entry which is preliminary data.</text>
</comment>
<dbReference type="GO" id="GO:0005829">
    <property type="term" value="C:cytosol"/>
    <property type="evidence" value="ECO:0007669"/>
    <property type="project" value="TreeGrafter"/>
</dbReference>
<dbReference type="GO" id="GO:0005524">
    <property type="term" value="F:ATP binding"/>
    <property type="evidence" value="ECO:0007669"/>
    <property type="project" value="UniProtKB-KW"/>
</dbReference>
<dbReference type="InterPro" id="IPR033756">
    <property type="entry name" value="YlxH/NBP35"/>
</dbReference>
<dbReference type="InterPro" id="IPR027417">
    <property type="entry name" value="P-loop_NTPase"/>
</dbReference>
<dbReference type="InterPro" id="IPR050625">
    <property type="entry name" value="ParA/MinD_ATPase"/>
</dbReference>
<dbReference type="AlphaFoldDB" id="A0A850GZV0"/>
<accession>A0A850GZV0</accession>
<protein>
    <submittedName>
        <fullName evidence="3">P-loop NTPase</fullName>
    </submittedName>
</protein>
<dbReference type="Gene3D" id="3.40.50.300">
    <property type="entry name" value="P-loop containing nucleotide triphosphate hydrolases"/>
    <property type="match status" value="1"/>
</dbReference>
<name>A0A850GZV0_9SPHN</name>
<keyword evidence="2" id="KW-0067">ATP-binding</keyword>
<evidence type="ECO:0000256" key="2">
    <source>
        <dbReference type="ARBA" id="ARBA00022840"/>
    </source>
</evidence>
<sequence length="378" mass="41562">MPRTLIVVQERWAHGIDETVRNAIPDVSHLDLAPDGDLSREDLRETELLVLEVDPASDVSFERLEKVKRLRPELPVIVAIEDATLPVMRLLLRHGTRDVIGLPLEGGELASEIINVVDRQADTGGIRLAPAICFVGSLGRVGNTSIVFHLAAAIAAEADRQMRCCVIDLDIQSGTLAAHAGVDTTRSVLDLVEAEQRLDQDMVRNVATRSTDGLYILPAPEEIVPIEQVDTDQLLRVVNVARAEFDLVLLDMPPVWTNWSLSLAAEADQVVVVTRQSLAHLRQARRCIDLFQEVGIPRSKISAVVNRAQKNPFRLISVQDVADTLGVDVLAAIREDRGDLSQAIDQGKLVQQLAPKNVFARDVSTMAHELLTRSEIGR</sequence>
<dbReference type="GO" id="GO:0051782">
    <property type="term" value="P:negative regulation of cell division"/>
    <property type="evidence" value="ECO:0007669"/>
    <property type="project" value="TreeGrafter"/>
</dbReference>
<keyword evidence="4" id="KW-1185">Reference proteome</keyword>
<keyword evidence="1" id="KW-0547">Nucleotide-binding</keyword>
<dbReference type="Pfam" id="PF10609">
    <property type="entry name" value="ParA"/>
    <property type="match status" value="1"/>
</dbReference>
<organism evidence="3 4">
    <name type="scientific">Qipengyuania atrilutea</name>
    <dbReference type="NCBI Taxonomy" id="2744473"/>
    <lineage>
        <taxon>Bacteria</taxon>
        <taxon>Pseudomonadati</taxon>
        <taxon>Pseudomonadota</taxon>
        <taxon>Alphaproteobacteria</taxon>
        <taxon>Sphingomonadales</taxon>
        <taxon>Erythrobacteraceae</taxon>
        <taxon>Qipengyuania</taxon>
    </lineage>
</organism>
<dbReference type="GO" id="GO:0016887">
    <property type="term" value="F:ATP hydrolysis activity"/>
    <property type="evidence" value="ECO:0007669"/>
    <property type="project" value="TreeGrafter"/>
</dbReference>
<proteinExistence type="predicted"/>
<evidence type="ECO:0000256" key="1">
    <source>
        <dbReference type="ARBA" id="ARBA00022741"/>
    </source>
</evidence>
<gene>
    <name evidence="3" type="ORF">HUV48_00690</name>
</gene>
<dbReference type="GO" id="GO:0009898">
    <property type="term" value="C:cytoplasmic side of plasma membrane"/>
    <property type="evidence" value="ECO:0007669"/>
    <property type="project" value="TreeGrafter"/>
</dbReference>